<evidence type="ECO:0000256" key="2">
    <source>
        <dbReference type="ARBA" id="ARBA00022723"/>
    </source>
</evidence>
<dbReference type="InterPro" id="IPR045090">
    <property type="entry name" value="Pept_M3A_M3B"/>
</dbReference>
<dbReference type="NCBIfam" id="TIGR00181">
    <property type="entry name" value="pepF"/>
    <property type="match status" value="1"/>
</dbReference>
<dbReference type="Gene3D" id="1.10.287.830">
    <property type="entry name" value="putative peptidase helix hairpin domain like"/>
    <property type="match status" value="1"/>
</dbReference>
<dbReference type="CDD" id="cd09608">
    <property type="entry name" value="M3B_PepF"/>
    <property type="match status" value="1"/>
</dbReference>
<dbReference type="PATRIC" id="fig|525903.6.peg.102"/>
<evidence type="ECO:0000259" key="8">
    <source>
        <dbReference type="Pfam" id="PF01432"/>
    </source>
</evidence>
<name>D1B7T6_THEAS</name>
<comment type="function">
    <text evidence="6">Has oligopeptidase activity and degrades a variety of small bioactive peptides.</text>
</comment>
<keyword evidence="7" id="KW-0732">Signal</keyword>
<dbReference type="GO" id="GO:0006518">
    <property type="term" value="P:peptide metabolic process"/>
    <property type="evidence" value="ECO:0007669"/>
    <property type="project" value="TreeGrafter"/>
</dbReference>
<dbReference type="GO" id="GO:0004222">
    <property type="term" value="F:metalloendopeptidase activity"/>
    <property type="evidence" value="ECO:0007669"/>
    <property type="project" value="UniProtKB-UniRule"/>
</dbReference>
<dbReference type="Gene3D" id="1.10.1370.20">
    <property type="entry name" value="Oligoendopeptidase f, C-terminal domain"/>
    <property type="match status" value="1"/>
</dbReference>
<dbReference type="PANTHER" id="PTHR11804">
    <property type="entry name" value="PROTEASE M3 THIMET OLIGOPEPTIDASE-RELATED"/>
    <property type="match status" value="1"/>
</dbReference>
<dbReference type="eggNOG" id="COG1164">
    <property type="taxonomic scope" value="Bacteria"/>
</dbReference>
<proteinExistence type="inferred from homology"/>
<dbReference type="AlphaFoldDB" id="D1B7T6"/>
<dbReference type="EnsemblBacteria" id="ACZ18339">
    <property type="protein sequence ID" value="ACZ18339"/>
    <property type="gene ID" value="Taci_0099"/>
</dbReference>
<dbReference type="Pfam" id="PF08439">
    <property type="entry name" value="Peptidase_M3_N"/>
    <property type="match status" value="1"/>
</dbReference>
<dbReference type="KEGG" id="tai:Taci_0099"/>
<reference evidence="10 11" key="1">
    <citation type="journal article" date="2009" name="Stand. Genomic Sci.">
        <title>Complete genome sequence of Thermanaerovibrio acidaminovorans type strain (Su883).</title>
        <authorList>
            <person name="Chovatia M."/>
            <person name="Sikorski J."/>
            <person name="Schroder M."/>
            <person name="Lapidus A."/>
            <person name="Nolan M."/>
            <person name="Tice H."/>
            <person name="Glavina Del Rio T."/>
            <person name="Copeland A."/>
            <person name="Cheng J.F."/>
            <person name="Lucas S."/>
            <person name="Chen F."/>
            <person name="Bruce D."/>
            <person name="Goodwin L."/>
            <person name="Pitluck S."/>
            <person name="Ivanova N."/>
            <person name="Mavromatis K."/>
            <person name="Ovchinnikova G."/>
            <person name="Pati A."/>
            <person name="Chen A."/>
            <person name="Palaniappan K."/>
            <person name="Land M."/>
            <person name="Hauser L."/>
            <person name="Chang Y.J."/>
            <person name="Jeffries C.D."/>
            <person name="Chain P."/>
            <person name="Saunders E."/>
            <person name="Detter J.C."/>
            <person name="Brettin T."/>
            <person name="Rohde M."/>
            <person name="Goker M."/>
            <person name="Spring S."/>
            <person name="Bristow J."/>
            <person name="Markowitz V."/>
            <person name="Hugenholtz P."/>
            <person name="Kyrpides N.C."/>
            <person name="Klenk H.P."/>
            <person name="Eisen J.A."/>
        </authorList>
    </citation>
    <scope>NUCLEOTIDE SEQUENCE [LARGE SCALE GENOMIC DNA]</scope>
    <source>
        <strain evidence="11">ATCC 49978 / DSM 6589 / Su883</strain>
    </source>
</reference>
<keyword evidence="5 6" id="KW-0482">Metalloprotease</keyword>
<comment type="cofactor">
    <cofactor evidence="6">
        <name>Zn(2+)</name>
        <dbReference type="ChEBI" id="CHEBI:29105"/>
    </cofactor>
    <text evidence="6">Binds 1 zinc ion.</text>
</comment>
<accession>D1B7T6</accession>
<evidence type="ECO:0000313" key="11">
    <source>
        <dbReference type="Proteomes" id="UP000002030"/>
    </source>
</evidence>
<feature type="chain" id="PRO_5003021325" description="Oligopeptidase F" evidence="7">
    <location>
        <begin position="22"/>
        <end position="619"/>
    </location>
</feature>
<evidence type="ECO:0000256" key="5">
    <source>
        <dbReference type="ARBA" id="ARBA00023049"/>
    </source>
</evidence>
<comment type="similarity">
    <text evidence="6">Belongs to the peptidase M3B family.</text>
</comment>
<dbReference type="Gene3D" id="1.20.140.70">
    <property type="entry name" value="Oligopeptidase f, N-terminal domain"/>
    <property type="match status" value="1"/>
</dbReference>
<dbReference type="InterPro" id="IPR001567">
    <property type="entry name" value="Pept_M3A_M3B_dom"/>
</dbReference>
<keyword evidence="4 6" id="KW-0862">Zinc</keyword>
<dbReference type="Pfam" id="PF01432">
    <property type="entry name" value="Peptidase_M3"/>
    <property type="match status" value="1"/>
</dbReference>
<keyword evidence="11" id="KW-1185">Reference proteome</keyword>
<dbReference type="GO" id="GO:0046872">
    <property type="term" value="F:metal ion binding"/>
    <property type="evidence" value="ECO:0007669"/>
    <property type="project" value="UniProtKB-UniRule"/>
</dbReference>
<keyword evidence="2 6" id="KW-0479">Metal-binding</keyword>
<protein>
    <recommendedName>
        <fullName evidence="6">Oligopeptidase F</fullName>
        <ecNumber evidence="6">3.4.24.-</ecNumber>
    </recommendedName>
</protein>
<dbReference type="SUPFAM" id="SSF55486">
    <property type="entry name" value="Metalloproteases ('zincins'), catalytic domain"/>
    <property type="match status" value="1"/>
</dbReference>
<dbReference type="EC" id="3.4.24.-" evidence="6"/>
<dbReference type="EMBL" id="CP001818">
    <property type="protein sequence ID" value="ACZ18339.1"/>
    <property type="molecule type" value="Genomic_DNA"/>
</dbReference>
<evidence type="ECO:0000259" key="9">
    <source>
        <dbReference type="Pfam" id="PF08439"/>
    </source>
</evidence>
<dbReference type="InterPro" id="IPR013647">
    <property type="entry name" value="OligopepF_N_dom"/>
</dbReference>
<evidence type="ECO:0000256" key="3">
    <source>
        <dbReference type="ARBA" id="ARBA00022801"/>
    </source>
</evidence>
<dbReference type="OrthoDB" id="9766487at2"/>
<sequence>MNVKPLLLAAALMASAGPASGGDLPSRDQVPQELRWRLEDIYPTDASWEEEFRAVQEQLPRLEAFRGKLSSPKELAACLKLRDQLSIAVGKLYAYAVMRSHEDTANPTYQALSDRASSLATLLGAKTSFIEPELVQLPRELLRSFLDEPSLKDHRFFLSEVIRKSPHVLSREAEELVASMGEVLEVPERSFEMLTNADMTFAPIRDEKGKRVEMSEERYYRFLRSKDRRVRREAYESLYDAYSAHENTLGATFGGMLKASSFLAKTRKYPSVLAMELFDDAIPEEVYRQLVDTVESNLKPLHRYIDLRAKALKLDQLAPYDLHVPLAEEIHRDIPWDRAKEMVLEALSPLGEDYVRKAREGLASGWVDVVENRGKRGGAYSWGSYGTHPYILMNYNGTISDVFTLAHELGHSMHTLYSHSTQPYPTSDYSIFVAEVASTVNEMLLLEHLIRNAKDPKEKLYLINYQLDQIRSTLYRQTMFASFEREVHRRHQEGEPTSPRELRDLWGKLNRRYHGPNFQVDQRITMEWARIPHFYSPFYVFQYATGISAAISLSEAILKDPSARDRYLNMLSRGGSAHPIELLKDAGVDMTSPRPVLDAIGLFDRRLGEMETLLDQAGR</sequence>
<dbReference type="STRING" id="525903.Taci_0099"/>
<evidence type="ECO:0000313" key="10">
    <source>
        <dbReference type="EMBL" id="ACZ18339.1"/>
    </source>
</evidence>
<dbReference type="HOGENOM" id="CLU_021290_2_0_0"/>
<feature type="domain" description="Peptidase M3A/M3B catalytic" evidence="8">
    <location>
        <begin position="223"/>
        <end position="601"/>
    </location>
</feature>
<dbReference type="Proteomes" id="UP000002030">
    <property type="component" value="Chromosome"/>
</dbReference>
<dbReference type="RefSeq" id="WP_012868855.1">
    <property type="nucleotide sequence ID" value="NC_013522.1"/>
</dbReference>
<dbReference type="InterPro" id="IPR004438">
    <property type="entry name" value="Peptidase_M3B"/>
</dbReference>
<feature type="signal peptide" evidence="7">
    <location>
        <begin position="1"/>
        <end position="21"/>
    </location>
</feature>
<evidence type="ECO:0000256" key="4">
    <source>
        <dbReference type="ARBA" id="ARBA00022833"/>
    </source>
</evidence>
<keyword evidence="1 6" id="KW-0645">Protease</keyword>
<keyword evidence="3 6" id="KW-0378">Hydrolase</keyword>
<feature type="domain" description="Oligopeptidase F N-terminal" evidence="9">
    <location>
        <begin position="133"/>
        <end position="201"/>
    </location>
</feature>
<dbReference type="InterPro" id="IPR042088">
    <property type="entry name" value="OligoPept_F_C"/>
</dbReference>
<organism evidence="10 11">
    <name type="scientific">Thermanaerovibrio acidaminovorans (strain ATCC 49978 / DSM 6589 / Su883)</name>
    <name type="common">Selenomonas acidaminovorans</name>
    <dbReference type="NCBI Taxonomy" id="525903"/>
    <lineage>
        <taxon>Bacteria</taxon>
        <taxon>Thermotogati</taxon>
        <taxon>Synergistota</taxon>
        <taxon>Synergistia</taxon>
        <taxon>Synergistales</taxon>
        <taxon>Synergistaceae</taxon>
        <taxon>Thermanaerovibrio</taxon>
    </lineage>
</organism>
<dbReference type="GO" id="GO:0006508">
    <property type="term" value="P:proteolysis"/>
    <property type="evidence" value="ECO:0007669"/>
    <property type="project" value="UniProtKB-KW"/>
</dbReference>
<evidence type="ECO:0000256" key="7">
    <source>
        <dbReference type="SAM" id="SignalP"/>
    </source>
</evidence>
<evidence type="ECO:0000256" key="1">
    <source>
        <dbReference type="ARBA" id="ARBA00022670"/>
    </source>
</evidence>
<gene>
    <name evidence="10" type="ordered locus">Taci_0099</name>
</gene>
<dbReference type="PANTHER" id="PTHR11804:SF84">
    <property type="entry name" value="SACCHAROLYSIN"/>
    <property type="match status" value="1"/>
</dbReference>
<evidence type="ECO:0000256" key="6">
    <source>
        <dbReference type="RuleBase" id="RU368091"/>
    </source>
</evidence>